<dbReference type="CDD" id="cd00090">
    <property type="entry name" value="HTH_ARSR"/>
    <property type="match status" value="1"/>
</dbReference>
<keyword evidence="2" id="KW-0804">Transcription</keyword>
<reference evidence="4 5" key="1">
    <citation type="submission" date="2021-01" db="EMBL/GenBank/DDBJ databases">
        <title>Isolation and description of Catonella massiliensis sp. nov., a novel Catonella species, isolated from a stable periodontitis subject.</title>
        <authorList>
            <person name="Antezack A."/>
            <person name="Boxberger M."/>
            <person name="La Scola B."/>
            <person name="Monnet-Corti V."/>
        </authorList>
    </citation>
    <scope>NUCLEOTIDE SEQUENCE [LARGE SCALE GENOMIC DNA]</scope>
    <source>
        <strain evidence="4 5">Marseille-Q4567</strain>
    </source>
</reference>
<dbReference type="InterPro" id="IPR036388">
    <property type="entry name" value="WH-like_DNA-bd_sf"/>
</dbReference>
<dbReference type="InterPro" id="IPR030855">
    <property type="entry name" value="Bifunct_BirA"/>
</dbReference>
<dbReference type="InterPro" id="IPR013196">
    <property type="entry name" value="HTH_11"/>
</dbReference>
<name>A0ABS1IZZ1_9FIRM</name>
<dbReference type="InterPro" id="IPR045864">
    <property type="entry name" value="aa-tRNA-synth_II/BPL/LPL"/>
</dbReference>
<proteinExistence type="inferred from homology"/>
<protein>
    <recommendedName>
        <fullName evidence="2">Bifunctional ligase/repressor BirA</fullName>
    </recommendedName>
    <alternativeName>
        <fullName evidence="2">Biotin--[acetyl-CoA-carboxylase] ligase</fullName>
        <ecNumber evidence="2">6.3.4.15</ecNumber>
    </alternativeName>
    <alternativeName>
        <fullName evidence="2">Biotin--protein ligase</fullName>
    </alternativeName>
    <alternativeName>
        <fullName evidence="2">Biotin-[acetyl-CoA carboxylase] synthetase</fullName>
    </alternativeName>
</protein>
<feature type="binding site" evidence="2">
    <location>
        <begin position="126"/>
        <end position="128"/>
    </location>
    <ligand>
        <name>biotin</name>
        <dbReference type="ChEBI" id="CHEBI:57586"/>
    </ligand>
</feature>
<gene>
    <name evidence="2" type="primary">birA</name>
    <name evidence="4" type="ORF">JJN12_06690</name>
</gene>
<dbReference type="Gene3D" id="3.30.930.10">
    <property type="entry name" value="Bira Bifunctional Protein, Domain 2"/>
    <property type="match status" value="1"/>
</dbReference>
<evidence type="ECO:0000256" key="1">
    <source>
        <dbReference type="ARBA" id="ARBA00022598"/>
    </source>
</evidence>
<keyword evidence="2" id="KW-0067">ATP-binding</keyword>
<keyword evidence="5" id="KW-1185">Reference proteome</keyword>
<comment type="function">
    <text evidence="2">Acts both as a biotin--[acetyl-CoA-carboxylase] ligase and a repressor.</text>
</comment>
<keyword evidence="2" id="KW-0238">DNA-binding</keyword>
<dbReference type="InterPro" id="IPR011991">
    <property type="entry name" value="ArsR-like_HTH"/>
</dbReference>
<feature type="domain" description="BPL/LPL catalytic" evidence="3">
    <location>
        <begin position="75"/>
        <end position="269"/>
    </location>
</feature>
<dbReference type="Gene3D" id="2.30.30.100">
    <property type="match status" value="1"/>
</dbReference>
<dbReference type="GO" id="GO:0004077">
    <property type="term" value="F:biotin--[biotin carboxyl-carrier protein] ligase activity"/>
    <property type="evidence" value="ECO:0007669"/>
    <property type="project" value="UniProtKB-EC"/>
</dbReference>
<feature type="binding site" evidence="2">
    <location>
        <position position="192"/>
    </location>
    <ligand>
        <name>biotin</name>
        <dbReference type="ChEBI" id="CHEBI:57586"/>
    </ligand>
</feature>
<keyword evidence="2" id="KW-0092">Biotin</keyword>
<dbReference type="PANTHER" id="PTHR12835:SF5">
    <property type="entry name" value="BIOTIN--PROTEIN LIGASE"/>
    <property type="match status" value="1"/>
</dbReference>
<dbReference type="HAMAP" id="MF_00978">
    <property type="entry name" value="Bifunct_BirA"/>
    <property type="match status" value="1"/>
</dbReference>
<dbReference type="RefSeq" id="WP_208428942.1">
    <property type="nucleotide sequence ID" value="NZ_JAEPRJ010000001.1"/>
</dbReference>
<evidence type="ECO:0000313" key="4">
    <source>
        <dbReference type="EMBL" id="MBK5897463.1"/>
    </source>
</evidence>
<keyword evidence="2" id="KW-0547">Nucleotide-binding</keyword>
<feature type="binding site" evidence="2">
    <location>
        <begin position="98"/>
        <end position="100"/>
    </location>
    <ligand>
        <name>biotin</name>
        <dbReference type="ChEBI" id="CHEBI:57586"/>
    </ligand>
</feature>
<dbReference type="Proteomes" id="UP000604730">
    <property type="component" value="Unassembled WGS sequence"/>
</dbReference>
<dbReference type="SUPFAM" id="SSF46785">
    <property type="entry name" value="Winged helix' DNA-binding domain"/>
    <property type="match status" value="1"/>
</dbReference>
<dbReference type="NCBIfam" id="TIGR00121">
    <property type="entry name" value="birA_ligase"/>
    <property type="match status" value="1"/>
</dbReference>
<accession>A0ABS1IZZ1</accession>
<dbReference type="InterPro" id="IPR036390">
    <property type="entry name" value="WH_DNA-bd_sf"/>
</dbReference>
<evidence type="ECO:0000259" key="3">
    <source>
        <dbReference type="PROSITE" id="PS51733"/>
    </source>
</evidence>
<dbReference type="Gene3D" id="1.10.10.10">
    <property type="entry name" value="Winged helix-like DNA-binding domain superfamily/Winged helix DNA-binding domain"/>
    <property type="match status" value="1"/>
</dbReference>
<organism evidence="4 5">
    <name type="scientific">Catonella massiliensis</name>
    <dbReference type="NCBI Taxonomy" id="2799636"/>
    <lineage>
        <taxon>Bacteria</taxon>
        <taxon>Bacillati</taxon>
        <taxon>Bacillota</taxon>
        <taxon>Clostridia</taxon>
        <taxon>Lachnospirales</taxon>
        <taxon>Lachnospiraceae</taxon>
        <taxon>Catonella</taxon>
    </lineage>
</organism>
<keyword evidence="2" id="KW-0678">Repressor</keyword>
<keyword evidence="2" id="KW-0805">Transcription regulation</keyword>
<dbReference type="Pfam" id="PF08279">
    <property type="entry name" value="HTH_11"/>
    <property type="match status" value="1"/>
</dbReference>
<evidence type="ECO:0000313" key="5">
    <source>
        <dbReference type="Proteomes" id="UP000604730"/>
    </source>
</evidence>
<dbReference type="PANTHER" id="PTHR12835">
    <property type="entry name" value="BIOTIN PROTEIN LIGASE"/>
    <property type="match status" value="1"/>
</dbReference>
<dbReference type="EMBL" id="JAEPRJ010000001">
    <property type="protein sequence ID" value="MBK5897463.1"/>
    <property type="molecule type" value="Genomic_DNA"/>
</dbReference>
<dbReference type="InterPro" id="IPR004408">
    <property type="entry name" value="Biotin_CoA_COase_ligase"/>
</dbReference>
<feature type="DNA-binding region" description="H-T-H motif" evidence="2">
    <location>
        <begin position="21"/>
        <end position="40"/>
    </location>
</feature>
<keyword evidence="1 2" id="KW-0436">Ligase</keyword>
<evidence type="ECO:0000256" key="2">
    <source>
        <dbReference type="HAMAP-Rule" id="MF_00978"/>
    </source>
</evidence>
<dbReference type="SUPFAM" id="SSF55681">
    <property type="entry name" value="Class II aaRS and biotin synthetases"/>
    <property type="match status" value="1"/>
</dbReference>
<sequence length="517" mass="57737">MRTEDRVLELLEESRGKAVSGERLAEMLGISRTAVWKHIKALKEKGYEISSGSNRGYELIESIDVFSTKSVMDELADEAGGYTGRIGIEIEVRDEVTSTNALLKDMAAKGALEGRVLIAKRQTEGRGRLGRNFFSPKNGIYLSILLRPDMDFREAMLLTTIAAVAVVEAVREVTGRDTGIKWVNDVYLEGRKICGILTEAVTDVESGRLSYAVVGIGVNITKPSEDAFPDELKDIAGFVYDDEEPPKGVMSRLSAAIVKNYFKYYEKLPEHRFMESYKKYQILINKDIFVITPEGKKKARAYGVDDEARLLVEYEEGGKEALFTGEVSVREAGDERKNMPKFKKTKSMIMLFLCIGVLALFTGCKPEDGKLANNINSLVEKVKDKGYVFIADDTEFVIGEDPTDSINKLDAKSDTFEAPSCAMQGEDKVYTYSGFTLTVHAESKKGSYKLMSILLTDDSVQTAEGIYIGKSRKDVEEVYGTKKKKLSEYVYKKGVMELSFIFAKDKVVSIEYREKGE</sequence>
<comment type="caution">
    <text evidence="4">The sequence shown here is derived from an EMBL/GenBank/DDBJ whole genome shotgun (WGS) entry which is preliminary data.</text>
</comment>
<dbReference type="PROSITE" id="PS51733">
    <property type="entry name" value="BPL_LPL_CATALYTIC"/>
    <property type="match status" value="1"/>
</dbReference>
<dbReference type="CDD" id="cd16442">
    <property type="entry name" value="BPL"/>
    <property type="match status" value="1"/>
</dbReference>
<dbReference type="Pfam" id="PF03099">
    <property type="entry name" value="BPL_LplA_LipB"/>
    <property type="match status" value="1"/>
</dbReference>
<feature type="binding site" evidence="2">
    <location>
        <position position="122"/>
    </location>
    <ligand>
        <name>biotin</name>
        <dbReference type="ChEBI" id="CHEBI:57586"/>
    </ligand>
</feature>
<dbReference type="EC" id="6.3.4.15" evidence="2"/>
<comment type="similarity">
    <text evidence="2">Belongs to the biotin--protein ligase family.</text>
</comment>
<dbReference type="InterPro" id="IPR004143">
    <property type="entry name" value="BPL_LPL_catalytic"/>
</dbReference>
<comment type="catalytic activity">
    <reaction evidence="2">
        <text>biotin + L-lysyl-[protein] + ATP = N(6)-biotinyl-L-lysyl-[protein] + AMP + diphosphate + H(+)</text>
        <dbReference type="Rhea" id="RHEA:11756"/>
        <dbReference type="Rhea" id="RHEA-COMP:9752"/>
        <dbReference type="Rhea" id="RHEA-COMP:10505"/>
        <dbReference type="ChEBI" id="CHEBI:15378"/>
        <dbReference type="ChEBI" id="CHEBI:29969"/>
        <dbReference type="ChEBI" id="CHEBI:30616"/>
        <dbReference type="ChEBI" id="CHEBI:33019"/>
        <dbReference type="ChEBI" id="CHEBI:57586"/>
        <dbReference type="ChEBI" id="CHEBI:83144"/>
        <dbReference type="ChEBI" id="CHEBI:456215"/>
        <dbReference type="EC" id="6.3.4.15"/>
    </reaction>
</comment>